<accession>A0A6C0M1F9</accession>
<dbReference type="EMBL" id="MN740632">
    <property type="protein sequence ID" value="QHU36125.1"/>
    <property type="molecule type" value="Genomic_DNA"/>
</dbReference>
<dbReference type="AlphaFoldDB" id="A0A6C0M1F9"/>
<proteinExistence type="predicted"/>
<protein>
    <submittedName>
        <fullName evidence="1">Uncharacterized protein</fullName>
    </submittedName>
</protein>
<organism evidence="1">
    <name type="scientific">viral metagenome</name>
    <dbReference type="NCBI Taxonomy" id="1070528"/>
    <lineage>
        <taxon>unclassified sequences</taxon>
        <taxon>metagenomes</taxon>
        <taxon>organismal metagenomes</taxon>
    </lineage>
</organism>
<sequence length="65" mass="7266">MSLSPQFSCFDAESKLSIRINAFNGNTTNFNRCPRPAPKSIIPIQPRQELPLPLPRISSGLIRPM</sequence>
<name>A0A6C0M1F9_9ZZZZ</name>
<evidence type="ECO:0000313" key="1">
    <source>
        <dbReference type="EMBL" id="QHU36125.1"/>
    </source>
</evidence>
<reference evidence="1" key="1">
    <citation type="journal article" date="2020" name="Nature">
        <title>Giant virus diversity and host interactions through global metagenomics.</title>
        <authorList>
            <person name="Schulz F."/>
            <person name="Roux S."/>
            <person name="Paez-Espino D."/>
            <person name="Jungbluth S."/>
            <person name="Walsh D.A."/>
            <person name="Denef V.J."/>
            <person name="McMahon K.D."/>
            <person name="Konstantinidis K.T."/>
            <person name="Eloe-Fadrosh E.A."/>
            <person name="Kyrpides N.C."/>
            <person name="Woyke T."/>
        </authorList>
    </citation>
    <scope>NUCLEOTIDE SEQUENCE</scope>
    <source>
        <strain evidence="1">GVMAG-S-1035124-57</strain>
    </source>
</reference>